<comment type="caution">
    <text evidence="12">The sequence shown here is derived from an EMBL/GenBank/DDBJ whole genome shotgun (WGS) entry which is preliminary data.</text>
</comment>
<evidence type="ECO:0000256" key="7">
    <source>
        <dbReference type="ARBA" id="ARBA00023054"/>
    </source>
</evidence>
<organism evidence="12 15">
    <name type="scientific">Cafeteria roenbergensis</name>
    <name type="common">Marine flagellate</name>
    <dbReference type="NCBI Taxonomy" id="33653"/>
    <lineage>
        <taxon>Eukaryota</taxon>
        <taxon>Sar</taxon>
        <taxon>Stramenopiles</taxon>
        <taxon>Bigyra</taxon>
        <taxon>Opalozoa</taxon>
        <taxon>Bicosoecida</taxon>
        <taxon>Cafeteriaceae</taxon>
        <taxon>Cafeteria</taxon>
    </lineage>
</organism>
<dbReference type="EMBL" id="VLTO01000036">
    <property type="protein sequence ID" value="KAA0173249.1"/>
    <property type="molecule type" value="Genomic_DNA"/>
</dbReference>
<evidence type="ECO:0000313" key="11">
    <source>
        <dbReference type="EMBL" id="KAA0158585.1"/>
    </source>
</evidence>
<keyword evidence="5" id="KW-0498">Mitosis</keyword>
<dbReference type="PANTHER" id="PTHR14527">
    <property type="entry name" value="PROTEIN MIS12 HOMOLOG"/>
    <property type="match status" value="1"/>
</dbReference>
<dbReference type="InterPro" id="IPR008685">
    <property type="entry name" value="Centromere_Mis12"/>
</dbReference>
<keyword evidence="4" id="KW-0132">Cell division</keyword>
<evidence type="ECO:0008006" key="17">
    <source>
        <dbReference type="Google" id="ProtNLM"/>
    </source>
</evidence>
<evidence type="ECO:0000256" key="2">
    <source>
        <dbReference type="ARBA" id="ARBA00008643"/>
    </source>
</evidence>
<evidence type="ECO:0000313" key="16">
    <source>
        <dbReference type="Proteomes" id="UP000325113"/>
    </source>
</evidence>
<dbReference type="OrthoDB" id="1884855at2759"/>
<evidence type="ECO:0000313" key="15">
    <source>
        <dbReference type="Proteomes" id="UP000324907"/>
    </source>
</evidence>
<evidence type="ECO:0000256" key="1">
    <source>
        <dbReference type="ARBA" id="ARBA00004629"/>
    </source>
</evidence>
<feature type="coiled-coil region" evidence="10">
    <location>
        <begin position="132"/>
        <end position="159"/>
    </location>
</feature>
<evidence type="ECO:0000256" key="10">
    <source>
        <dbReference type="SAM" id="Coils"/>
    </source>
</evidence>
<evidence type="ECO:0000313" key="14">
    <source>
        <dbReference type="Proteomes" id="UP000322899"/>
    </source>
</evidence>
<dbReference type="GO" id="GO:0051301">
    <property type="term" value="P:cell division"/>
    <property type="evidence" value="ECO:0007669"/>
    <property type="project" value="UniProtKB-KW"/>
</dbReference>
<reference evidence="14 15" key="1">
    <citation type="submission" date="2019-07" db="EMBL/GenBank/DDBJ databases">
        <title>Genomes of Cafeteria roenbergensis.</title>
        <authorList>
            <person name="Fischer M.G."/>
            <person name="Hackl T."/>
            <person name="Roman M."/>
        </authorList>
    </citation>
    <scope>NUCLEOTIDE SEQUENCE [LARGE SCALE GENOMIC DNA]</scope>
    <source>
        <strain evidence="11 16">Cflag</strain>
        <strain evidence="13 14">E4-10P</strain>
        <strain evidence="12 15">RCC970-E3</strain>
    </source>
</reference>
<dbReference type="AlphaFoldDB" id="A0A5A8E0R9"/>
<dbReference type="GO" id="GO:0000444">
    <property type="term" value="C:MIS12/MIND type complex"/>
    <property type="evidence" value="ECO:0007669"/>
    <property type="project" value="TreeGrafter"/>
</dbReference>
<evidence type="ECO:0000256" key="4">
    <source>
        <dbReference type="ARBA" id="ARBA00022618"/>
    </source>
</evidence>
<dbReference type="PANTHER" id="PTHR14527:SF2">
    <property type="entry name" value="PROTEIN MIS12 HOMOLOG"/>
    <property type="match status" value="1"/>
</dbReference>
<comment type="subcellular location">
    <subcellularLocation>
        <location evidence="1">Chromosome</location>
        <location evidence="1">Centromere</location>
        <location evidence="1">Kinetochore</location>
    </subcellularLocation>
</comment>
<evidence type="ECO:0000256" key="8">
    <source>
        <dbReference type="ARBA" id="ARBA00023306"/>
    </source>
</evidence>
<evidence type="ECO:0000313" key="12">
    <source>
        <dbReference type="EMBL" id="KAA0171079.1"/>
    </source>
</evidence>
<keyword evidence="9" id="KW-0137">Centromere</keyword>
<sequence>MASLPPADSQQPSTAEARLLGFEPVSFVEDVYNCIDDYIADGMDSFERVLRSDLGESGLSEDESAELHRGCDTLVDRLRSTFDENVDKFEVYVLKNIFRIPDGVVIDDVVAARQPEEGTLPVSGSRATAAQLEEARVDVEALQTRLMNARRKRRALLTAKRLCEKRLPRLREAGVALGNAAAALHGAGAAADPTAAEDSAAAAVTAVVNRARRLDELCESLAKASRSDSRRRSTIGGAGTAGAATFGDVRAGFEADSQASSGVTGAAAKDAAAALLGSG</sequence>
<dbReference type="EMBL" id="VLTM01000065">
    <property type="protein sequence ID" value="KAA0158585.1"/>
    <property type="molecule type" value="Genomic_DNA"/>
</dbReference>
<dbReference type="EMBL" id="VLTL01000009">
    <property type="protein sequence ID" value="KAA0171079.1"/>
    <property type="molecule type" value="Genomic_DNA"/>
</dbReference>
<dbReference type="GO" id="GO:0005634">
    <property type="term" value="C:nucleus"/>
    <property type="evidence" value="ECO:0007669"/>
    <property type="project" value="InterPro"/>
</dbReference>
<evidence type="ECO:0000256" key="9">
    <source>
        <dbReference type="ARBA" id="ARBA00023328"/>
    </source>
</evidence>
<keyword evidence="7 10" id="KW-0175">Coiled coil</keyword>
<comment type="similarity">
    <text evidence="2">Belongs to the mis12 family.</text>
</comment>
<name>A0A5A8E0R9_CAFRO</name>
<evidence type="ECO:0000256" key="6">
    <source>
        <dbReference type="ARBA" id="ARBA00022838"/>
    </source>
</evidence>
<keyword evidence="3" id="KW-0158">Chromosome</keyword>
<protein>
    <recommendedName>
        <fullName evidence="17">Protein MIS12 homolog</fullName>
    </recommendedName>
</protein>
<evidence type="ECO:0000256" key="3">
    <source>
        <dbReference type="ARBA" id="ARBA00022454"/>
    </source>
</evidence>
<gene>
    <name evidence="13" type="ORF">FNF27_05337</name>
    <name evidence="12" type="ORF">FNF28_01084</name>
    <name evidence="11" type="ORF">FNF31_05336</name>
</gene>
<dbReference type="GO" id="GO:0000070">
    <property type="term" value="P:mitotic sister chromatid segregation"/>
    <property type="evidence" value="ECO:0007669"/>
    <property type="project" value="TreeGrafter"/>
</dbReference>
<dbReference type="Proteomes" id="UP000324907">
    <property type="component" value="Unassembled WGS sequence"/>
</dbReference>
<dbReference type="Proteomes" id="UP000322899">
    <property type="component" value="Unassembled WGS sequence"/>
</dbReference>
<keyword evidence="6" id="KW-0995">Kinetochore</keyword>
<accession>A0A5A8E0R9</accession>
<dbReference type="Proteomes" id="UP000325113">
    <property type="component" value="Unassembled WGS sequence"/>
</dbReference>
<dbReference type="GO" id="GO:0051382">
    <property type="term" value="P:kinetochore assembly"/>
    <property type="evidence" value="ECO:0007669"/>
    <property type="project" value="TreeGrafter"/>
</dbReference>
<proteinExistence type="inferred from homology"/>
<evidence type="ECO:0000313" key="13">
    <source>
        <dbReference type="EMBL" id="KAA0173249.1"/>
    </source>
</evidence>
<evidence type="ECO:0000256" key="5">
    <source>
        <dbReference type="ARBA" id="ARBA00022776"/>
    </source>
</evidence>
<keyword evidence="8" id="KW-0131">Cell cycle</keyword>
<dbReference type="Pfam" id="PF05859">
    <property type="entry name" value="Mis12"/>
    <property type="match status" value="1"/>
</dbReference>